<dbReference type="PANTHER" id="PTHR34406">
    <property type="entry name" value="PROTEIN YCEI"/>
    <property type="match status" value="1"/>
</dbReference>
<dbReference type="EMBL" id="SGIS01000001">
    <property type="protein sequence ID" value="RZF66483.1"/>
    <property type="molecule type" value="Genomic_DNA"/>
</dbReference>
<reference evidence="3 4" key="1">
    <citation type="submission" date="2019-02" db="EMBL/GenBank/DDBJ databases">
        <authorList>
            <person name="Li Y."/>
        </authorList>
    </citation>
    <scope>NUCLEOTIDE SEQUENCE [LARGE SCALE GENOMIC DNA]</scope>
    <source>
        <strain evidence="3 4">3-7</strain>
    </source>
</reference>
<feature type="chain" id="PRO_5020852989" evidence="1">
    <location>
        <begin position="19"/>
        <end position="201"/>
    </location>
</feature>
<keyword evidence="1" id="KW-0732">Signal</keyword>
<feature type="signal peptide" evidence="1">
    <location>
        <begin position="1"/>
        <end position="18"/>
    </location>
</feature>
<dbReference type="SUPFAM" id="SSF101874">
    <property type="entry name" value="YceI-like"/>
    <property type="match status" value="1"/>
</dbReference>
<evidence type="ECO:0000313" key="3">
    <source>
        <dbReference type="EMBL" id="RZF66483.1"/>
    </source>
</evidence>
<gene>
    <name evidence="3" type="ORF">EWE75_01105</name>
</gene>
<feature type="domain" description="Lipid/polyisoprenoid-binding YceI-like" evidence="2">
    <location>
        <begin position="36"/>
        <end position="199"/>
    </location>
</feature>
<sequence length="201" mass="21031">MRLALTALLALAATPALAQSDVGPGTANPAQVAAGTYAIDPLHSQVLFTVKHMGFTFYSGQFTEPTGTLVLDPKKPAADKVDISFPTNKAVTTVAHLNEHLASDQFLDSAKFPTARFVSTKVTVSGTKATIAGTLTLHGVTRPVVLDARFVGGGVNPMSKKPTIGFQATTTIKRSDYGVTFLADLVSDSVPLTINAAFEAQ</sequence>
<organism evidence="3 4">
    <name type="scientific">Sphingomonas populi</name>
    <dbReference type="NCBI Taxonomy" id="2484750"/>
    <lineage>
        <taxon>Bacteria</taxon>
        <taxon>Pseudomonadati</taxon>
        <taxon>Pseudomonadota</taxon>
        <taxon>Alphaproteobacteria</taxon>
        <taxon>Sphingomonadales</taxon>
        <taxon>Sphingomonadaceae</taxon>
        <taxon>Sphingomonas</taxon>
    </lineage>
</organism>
<dbReference type="AlphaFoldDB" id="A0A4Q6XZV7"/>
<comment type="caution">
    <text evidence="3">The sequence shown here is derived from an EMBL/GenBank/DDBJ whole genome shotgun (WGS) entry which is preliminary data.</text>
</comment>
<dbReference type="RefSeq" id="WP_130154838.1">
    <property type="nucleotide sequence ID" value="NZ_SGIS01000001.1"/>
</dbReference>
<dbReference type="OrthoDB" id="9811006at2"/>
<dbReference type="SMART" id="SM00867">
    <property type="entry name" value="YceI"/>
    <property type="match status" value="1"/>
</dbReference>
<proteinExistence type="predicted"/>
<protein>
    <submittedName>
        <fullName evidence="3">Polyisoprenoid-binding protein</fullName>
    </submittedName>
</protein>
<dbReference type="Gene3D" id="2.40.128.110">
    <property type="entry name" value="Lipid/polyisoprenoid-binding, YceI-like"/>
    <property type="match status" value="1"/>
</dbReference>
<keyword evidence="4" id="KW-1185">Reference proteome</keyword>
<dbReference type="InterPro" id="IPR036761">
    <property type="entry name" value="TTHA0802/YceI-like_sf"/>
</dbReference>
<evidence type="ECO:0000259" key="2">
    <source>
        <dbReference type="SMART" id="SM00867"/>
    </source>
</evidence>
<dbReference type="InterPro" id="IPR007372">
    <property type="entry name" value="Lipid/polyisoprenoid-bd_YceI"/>
</dbReference>
<name>A0A4Q6XZV7_9SPHN</name>
<evidence type="ECO:0000256" key="1">
    <source>
        <dbReference type="SAM" id="SignalP"/>
    </source>
</evidence>
<accession>A0A4Q6XZV7</accession>
<dbReference type="Proteomes" id="UP000292085">
    <property type="component" value="Unassembled WGS sequence"/>
</dbReference>
<dbReference type="Pfam" id="PF04264">
    <property type="entry name" value="YceI"/>
    <property type="match status" value="1"/>
</dbReference>
<dbReference type="PANTHER" id="PTHR34406:SF1">
    <property type="entry name" value="PROTEIN YCEI"/>
    <property type="match status" value="1"/>
</dbReference>
<evidence type="ECO:0000313" key="4">
    <source>
        <dbReference type="Proteomes" id="UP000292085"/>
    </source>
</evidence>